<comment type="caution">
    <text evidence="5">The sequence shown here is derived from an EMBL/GenBank/DDBJ whole genome shotgun (WGS) entry which is preliminary data.</text>
</comment>
<dbReference type="OrthoDB" id="9813261at2"/>
<protein>
    <submittedName>
        <fullName evidence="5">D-alanine--D-alanine ligase</fullName>
    </submittedName>
</protein>
<accession>A0A1Y1S027</accession>
<dbReference type="EMBL" id="MWQY01000008">
    <property type="protein sequence ID" value="ORC35757.1"/>
    <property type="molecule type" value="Genomic_DNA"/>
</dbReference>
<evidence type="ECO:0000256" key="1">
    <source>
        <dbReference type="ARBA" id="ARBA00010871"/>
    </source>
</evidence>
<keyword evidence="3" id="KW-0547">Nucleotide-binding</keyword>
<evidence type="ECO:0000313" key="6">
    <source>
        <dbReference type="Proteomes" id="UP000192343"/>
    </source>
</evidence>
<proteinExistence type="inferred from homology"/>
<dbReference type="Gene3D" id="3.30.1490.20">
    <property type="entry name" value="ATP-grasp fold, A domain"/>
    <property type="match status" value="1"/>
</dbReference>
<dbReference type="InterPro" id="IPR011761">
    <property type="entry name" value="ATP-grasp"/>
</dbReference>
<dbReference type="SUPFAM" id="SSF56059">
    <property type="entry name" value="Glutathione synthetase ATP-binding domain-like"/>
    <property type="match status" value="1"/>
</dbReference>
<evidence type="ECO:0000256" key="2">
    <source>
        <dbReference type="ARBA" id="ARBA00022598"/>
    </source>
</evidence>
<keyword evidence="6" id="KW-1185">Reference proteome</keyword>
<dbReference type="GO" id="GO:0008716">
    <property type="term" value="F:D-alanine-D-alanine ligase activity"/>
    <property type="evidence" value="ECO:0007669"/>
    <property type="project" value="InterPro"/>
</dbReference>
<evidence type="ECO:0000313" key="5">
    <source>
        <dbReference type="EMBL" id="ORC35757.1"/>
    </source>
</evidence>
<keyword evidence="3" id="KW-0067">ATP-binding</keyword>
<dbReference type="GO" id="GO:0005524">
    <property type="term" value="F:ATP binding"/>
    <property type="evidence" value="ECO:0007669"/>
    <property type="project" value="UniProtKB-UniRule"/>
</dbReference>
<gene>
    <name evidence="5" type="ORF">B4O97_08865</name>
</gene>
<organism evidence="5 6">
    <name type="scientific">Marispirochaeta aestuarii</name>
    <dbReference type="NCBI Taxonomy" id="1963862"/>
    <lineage>
        <taxon>Bacteria</taxon>
        <taxon>Pseudomonadati</taxon>
        <taxon>Spirochaetota</taxon>
        <taxon>Spirochaetia</taxon>
        <taxon>Spirochaetales</taxon>
        <taxon>Spirochaetaceae</taxon>
        <taxon>Marispirochaeta</taxon>
    </lineage>
</organism>
<dbReference type="InterPro" id="IPR013815">
    <property type="entry name" value="ATP_grasp_subdomain_1"/>
</dbReference>
<dbReference type="GO" id="GO:0046872">
    <property type="term" value="F:metal ion binding"/>
    <property type="evidence" value="ECO:0007669"/>
    <property type="project" value="InterPro"/>
</dbReference>
<dbReference type="PANTHER" id="PTHR23132:SF23">
    <property type="entry name" value="D-ALANINE--D-ALANINE LIGASE B"/>
    <property type="match status" value="1"/>
</dbReference>
<evidence type="ECO:0000259" key="4">
    <source>
        <dbReference type="PROSITE" id="PS50975"/>
    </source>
</evidence>
<dbReference type="PANTHER" id="PTHR23132">
    <property type="entry name" value="D-ALANINE--D-ALANINE LIGASE"/>
    <property type="match status" value="1"/>
</dbReference>
<dbReference type="Gene3D" id="3.30.470.20">
    <property type="entry name" value="ATP-grasp fold, B domain"/>
    <property type="match status" value="1"/>
</dbReference>
<keyword evidence="2 5" id="KW-0436">Ligase</keyword>
<sequence>MCVGLTYDLQAEYLARNYSPEETAELDSPETIDALEQSLRTLGYAPVRIGGIESLVGKLAAGERWDIVFNISEGMHGLGREAQIPALLDAYRIPYTFSDPLVLGITLHKGIAKHILKNLGIATPDFIVVKTLSDLDGHSLAFPLFVKPAAEGTGKGISSRSLVHNEGELRELCSDLLVEFRQPVLVETFLPGREFTVGVLGTGDRARALTPMEVVFQGESSGVVYSYETKKNYRELVEYSLVNGELGEACKDLALAAWRALGCRDGGRIDLRLDAENRPSFIEVNPLAGLHPVDSDLPILCRLSGISYEALIREIMTSALEREHNGKIVLHEF</sequence>
<feature type="domain" description="ATP-grasp" evidence="4">
    <location>
        <begin position="113"/>
        <end position="317"/>
    </location>
</feature>
<dbReference type="PROSITE" id="PS50975">
    <property type="entry name" value="ATP_GRASP"/>
    <property type="match status" value="1"/>
</dbReference>
<name>A0A1Y1S027_9SPIO</name>
<dbReference type="AlphaFoldDB" id="A0A1Y1S027"/>
<evidence type="ECO:0000256" key="3">
    <source>
        <dbReference type="PROSITE-ProRule" id="PRU00409"/>
    </source>
</evidence>
<comment type="similarity">
    <text evidence="1">Belongs to the D-alanine--D-alanine ligase family.</text>
</comment>
<dbReference type="STRING" id="1963862.B4O97_08865"/>
<dbReference type="Pfam" id="PF07478">
    <property type="entry name" value="Dala_Dala_lig_C"/>
    <property type="match status" value="1"/>
</dbReference>
<dbReference type="InterPro" id="IPR011095">
    <property type="entry name" value="Dala_Dala_lig_C"/>
</dbReference>
<dbReference type="Proteomes" id="UP000192343">
    <property type="component" value="Unassembled WGS sequence"/>
</dbReference>
<reference evidence="5 6" key="1">
    <citation type="submission" date="2017-03" db="EMBL/GenBank/DDBJ databases">
        <title>Draft Genome sequence of Marispirochaeta sp. strain JC444.</title>
        <authorList>
            <person name="Shivani Y."/>
            <person name="Subhash Y."/>
            <person name="Sasikala C."/>
            <person name="Ramana C."/>
        </authorList>
    </citation>
    <scope>NUCLEOTIDE SEQUENCE [LARGE SCALE GENOMIC DNA]</scope>
    <source>
        <strain evidence="5 6">JC444</strain>
    </source>
</reference>